<evidence type="ECO:0000313" key="4">
    <source>
        <dbReference type="EMBL" id="OGF68127.1"/>
    </source>
</evidence>
<reference evidence="4 5" key="1">
    <citation type="journal article" date="2016" name="Nat. Commun.">
        <title>Thousands of microbial genomes shed light on interconnected biogeochemical processes in an aquifer system.</title>
        <authorList>
            <person name="Anantharaman K."/>
            <person name="Brown C.T."/>
            <person name="Hug L.A."/>
            <person name="Sharon I."/>
            <person name="Castelle C.J."/>
            <person name="Probst A.J."/>
            <person name="Thomas B.C."/>
            <person name="Singh A."/>
            <person name="Wilkins M.J."/>
            <person name="Karaoz U."/>
            <person name="Brodie E.L."/>
            <person name="Williams K.H."/>
            <person name="Hubbard S.S."/>
            <person name="Banfield J.F."/>
        </authorList>
    </citation>
    <scope>NUCLEOTIDE SEQUENCE [LARGE SCALE GENOMIC DNA]</scope>
</reference>
<dbReference type="STRING" id="1817863.A2Y62_15680"/>
<protein>
    <submittedName>
        <fullName evidence="4">Uncharacterized protein</fullName>
    </submittedName>
</protein>
<proteinExistence type="predicted"/>
<keyword evidence="2 3" id="KW-0802">TPR repeat</keyword>
<feature type="repeat" description="TPR" evidence="3">
    <location>
        <begin position="39"/>
        <end position="72"/>
    </location>
</feature>
<evidence type="ECO:0000256" key="3">
    <source>
        <dbReference type="PROSITE-ProRule" id="PRU00339"/>
    </source>
</evidence>
<comment type="caution">
    <text evidence="4">The sequence shown here is derived from an EMBL/GenBank/DDBJ whole genome shotgun (WGS) entry which is preliminary data.</text>
</comment>
<dbReference type="PANTHER" id="PTHR44943:SF8">
    <property type="entry name" value="TPR REPEAT-CONTAINING PROTEIN MJ0263"/>
    <property type="match status" value="1"/>
</dbReference>
<evidence type="ECO:0000256" key="1">
    <source>
        <dbReference type="ARBA" id="ARBA00022737"/>
    </source>
</evidence>
<dbReference type="SUPFAM" id="SSF48452">
    <property type="entry name" value="TPR-like"/>
    <property type="match status" value="1"/>
</dbReference>
<evidence type="ECO:0000313" key="5">
    <source>
        <dbReference type="Proteomes" id="UP000178943"/>
    </source>
</evidence>
<gene>
    <name evidence="4" type="ORF">A2Y62_15680</name>
</gene>
<dbReference type="InterPro" id="IPR019734">
    <property type="entry name" value="TPR_rpt"/>
</dbReference>
<evidence type="ECO:0000256" key="2">
    <source>
        <dbReference type="ARBA" id="ARBA00022803"/>
    </source>
</evidence>
<accession>A0A1F5VXX0</accession>
<sequence length="295" mass="34141">MQQNDRIVLVDSSGNNIEVSRDEYVNMLMTEADRNKNDAEQLFYIGHALLSDQFFDNAIEVFTMAGNLHPQNSTYDNAIGVCYLQMKDYEKAKEYYKEHIKKFPDSALGYLNIAKACDFLHQHDELEINLKKSIELNPNLYNSLLYWLLFCKDTNRIDKGIEFLLKVAESGDSNWGPYLILALEFEERKNYGVALEYADKALMRNVDNGCAFADLATLYAKMGQVGKAIEILEERARTEELSFKELWNLTVAYYEAGNRERARELVKELEKMAEDPDSKNLIQELKDYWEQGNQA</sequence>
<dbReference type="PANTHER" id="PTHR44943">
    <property type="entry name" value="CELLULOSE SYNTHASE OPERON PROTEIN C"/>
    <property type="match status" value="1"/>
</dbReference>
<feature type="repeat" description="TPR" evidence="3">
    <location>
        <begin position="73"/>
        <end position="106"/>
    </location>
</feature>
<organism evidence="4 5">
    <name type="scientific">Candidatus Fischerbacteria bacterium RBG_13_37_8</name>
    <dbReference type="NCBI Taxonomy" id="1817863"/>
    <lineage>
        <taxon>Bacteria</taxon>
        <taxon>Candidatus Fischeribacteriota</taxon>
    </lineage>
</organism>
<dbReference type="EMBL" id="MFGW01000018">
    <property type="protein sequence ID" value="OGF68127.1"/>
    <property type="molecule type" value="Genomic_DNA"/>
</dbReference>
<dbReference type="Pfam" id="PF00515">
    <property type="entry name" value="TPR_1"/>
    <property type="match status" value="1"/>
</dbReference>
<keyword evidence="1" id="KW-0677">Repeat</keyword>
<dbReference type="Proteomes" id="UP000178943">
    <property type="component" value="Unassembled WGS sequence"/>
</dbReference>
<dbReference type="InterPro" id="IPR051685">
    <property type="entry name" value="Ycf3/AcsC/BcsC/TPR_MFPF"/>
</dbReference>
<dbReference type="SMART" id="SM00028">
    <property type="entry name" value="TPR"/>
    <property type="match status" value="6"/>
</dbReference>
<dbReference type="AlphaFoldDB" id="A0A1F5VXX0"/>
<dbReference type="PROSITE" id="PS50005">
    <property type="entry name" value="TPR"/>
    <property type="match status" value="2"/>
</dbReference>
<dbReference type="InterPro" id="IPR011990">
    <property type="entry name" value="TPR-like_helical_dom_sf"/>
</dbReference>
<name>A0A1F5VXX0_9BACT</name>
<dbReference type="Gene3D" id="1.25.40.10">
    <property type="entry name" value="Tetratricopeptide repeat domain"/>
    <property type="match status" value="2"/>
</dbReference>